<keyword evidence="3" id="KW-0408">Iron</keyword>
<dbReference type="InterPro" id="IPR008275">
    <property type="entry name" value="CoA_E_activase_dom"/>
</dbReference>
<sequence length="263" mass="27655">MAKYYGGCDLGSTTGKAVILKDGEIVATACIRSKIDPVETGREVLNLAIQQIDGLENVEDLEKLVGTGYGRNEVPFADENVSEITCHAVGAHFCDNNIRTIVDVGGQDIKAIALSDTGSVLEFAMNDKCAAGTGRFYEAVVRTFDLSLDEFSALSLKAKKIVPVTSQCTVFAESELVSLLYKRNSPADIAAGVQLSVAKRVFTLARRVGVKPGVTVTGGCSKNIGLVKALEKTLRTPISLLSTDPQLTGALGAAVLASRNGSG</sequence>
<protein>
    <submittedName>
        <fullName evidence="6">CoA-substrate-specific enzyme activase</fullName>
    </submittedName>
</protein>
<dbReference type="PANTHER" id="PTHR32329">
    <property type="entry name" value="BIFUNCTIONAL PROTEIN [INCLUDES 2-HYDROXYACYL-COA DEHYDRATASE (N-TER) AND ITS ACTIVATOR DOMAIN (C_TERM)-RELATED"/>
    <property type="match status" value="1"/>
</dbReference>
<comment type="cofactor">
    <cofactor evidence="1">
        <name>[4Fe-4S] cluster</name>
        <dbReference type="ChEBI" id="CHEBI:49883"/>
    </cofactor>
</comment>
<organism evidence="6 7">
    <name type="scientific">Desulfatibacillum aliphaticivorans</name>
    <dbReference type="NCBI Taxonomy" id="218208"/>
    <lineage>
        <taxon>Bacteria</taxon>
        <taxon>Pseudomonadati</taxon>
        <taxon>Thermodesulfobacteriota</taxon>
        <taxon>Desulfobacteria</taxon>
        <taxon>Desulfobacterales</taxon>
        <taxon>Desulfatibacillaceae</taxon>
        <taxon>Desulfatibacillum</taxon>
    </lineage>
</organism>
<dbReference type="Proteomes" id="UP000000739">
    <property type="component" value="Chromosome"/>
</dbReference>
<feature type="domain" description="ATPase BadF/BadG/BcrA/BcrD type" evidence="5">
    <location>
        <begin position="7"/>
        <end position="257"/>
    </location>
</feature>
<dbReference type="Gene3D" id="3.30.420.40">
    <property type="match status" value="2"/>
</dbReference>
<evidence type="ECO:0000256" key="2">
    <source>
        <dbReference type="ARBA" id="ARBA00022723"/>
    </source>
</evidence>
<proteinExistence type="predicted"/>
<dbReference type="NCBIfam" id="TIGR00241">
    <property type="entry name" value="CoA_E_activ"/>
    <property type="match status" value="1"/>
</dbReference>
<evidence type="ECO:0000259" key="5">
    <source>
        <dbReference type="Pfam" id="PF01869"/>
    </source>
</evidence>
<evidence type="ECO:0000313" key="6">
    <source>
        <dbReference type="EMBL" id="ACL04912.1"/>
    </source>
</evidence>
<keyword evidence="2" id="KW-0479">Metal-binding</keyword>
<dbReference type="EMBL" id="CP001322">
    <property type="protein sequence ID" value="ACL04912.1"/>
    <property type="molecule type" value="Genomic_DNA"/>
</dbReference>
<evidence type="ECO:0000313" key="7">
    <source>
        <dbReference type="Proteomes" id="UP000000739"/>
    </source>
</evidence>
<evidence type="ECO:0000256" key="3">
    <source>
        <dbReference type="ARBA" id="ARBA00023004"/>
    </source>
</evidence>
<dbReference type="eggNOG" id="COG1924">
    <property type="taxonomic scope" value="Bacteria"/>
</dbReference>
<dbReference type="InterPro" id="IPR051805">
    <property type="entry name" value="Dehydratase_Activator_Redct"/>
</dbReference>
<dbReference type="GO" id="GO:0051536">
    <property type="term" value="F:iron-sulfur cluster binding"/>
    <property type="evidence" value="ECO:0007669"/>
    <property type="project" value="UniProtKB-KW"/>
</dbReference>
<dbReference type="RefSeq" id="WP_015947972.1">
    <property type="nucleotide sequence ID" value="NC_011768.1"/>
</dbReference>
<dbReference type="KEGG" id="dal:Dalk_3222"/>
<dbReference type="AlphaFoldDB" id="B8FGK3"/>
<keyword evidence="4" id="KW-0411">Iron-sulfur</keyword>
<dbReference type="GO" id="GO:0046872">
    <property type="term" value="F:metal ion binding"/>
    <property type="evidence" value="ECO:0007669"/>
    <property type="project" value="UniProtKB-KW"/>
</dbReference>
<keyword evidence="7" id="KW-1185">Reference proteome</keyword>
<name>B8FGK3_DESAL</name>
<dbReference type="SUPFAM" id="SSF53067">
    <property type="entry name" value="Actin-like ATPase domain"/>
    <property type="match status" value="1"/>
</dbReference>
<dbReference type="PANTHER" id="PTHR32329:SF2">
    <property type="entry name" value="BIFUNCTIONAL PROTEIN [INCLUDES 2-HYDROXYACYL-COA DEHYDRATASE (N-TER) AND ITS ACTIVATOR DOMAIN (C_TERM)"/>
    <property type="match status" value="1"/>
</dbReference>
<evidence type="ECO:0000256" key="4">
    <source>
        <dbReference type="ARBA" id="ARBA00023014"/>
    </source>
</evidence>
<dbReference type="HOGENOM" id="CLU_066597_0_0_7"/>
<dbReference type="Pfam" id="PF01869">
    <property type="entry name" value="BcrAD_BadFG"/>
    <property type="match status" value="1"/>
</dbReference>
<evidence type="ECO:0000256" key="1">
    <source>
        <dbReference type="ARBA" id="ARBA00001966"/>
    </source>
</evidence>
<dbReference type="InterPro" id="IPR043129">
    <property type="entry name" value="ATPase_NBD"/>
</dbReference>
<gene>
    <name evidence="6" type="ordered locus">Dalk_3222</name>
</gene>
<dbReference type="InterPro" id="IPR002731">
    <property type="entry name" value="ATPase_BadF"/>
</dbReference>
<accession>B8FGK3</accession>
<dbReference type="CDD" id="cd24036">
    <property type="entry name" value="ASKHA_NBD_BcrAD_BadFG_HgdC_HadI"/>
    <property type="match status" value="1"/>
</dbReference>
<reference evidence="6 7" key="1">
    <citation type="journal article" date="2012" name="Environ. Microbiol.">
        <title>The genome sequence of Desulfatibacillum alkenivorans AK-01: a blueprint for anaerobic alkane oxidation.</title>
        <authorList>
            <person name="Callaghan A.V."/>
            <person name="Morris B.E."/>
            <person name="Pereira I.A."/>
            <person name="McInerney M.J."/>
            <person name="Austin R.N."/>
            <person name="Groves J.T."/>
            <person name="Kukor J.J."/>
            <person name="Suflita J.M."/>
            <person name="Young L.Y."/>
            <person name="Zylstra G.J."/>
            <person name="Wawrik B."/>
        </authorList>
    </citation>
    <scope>NUCLEOTIDE SEQUENCE [LARGE SCALE GENOMIC DNA]</scope>
    <source>
        <strain evidence="6 7">AK-01</strain>
    </source>
</reference>